<protein>
    <submittedName>
        <fullName evidence="2">Phage portal protein</fullName>
    </submittedName>
</protein>
<gene>
    <name evidence="2" type="ORF">SGGMMB4_04400</name>
</gene>
<reference evidence="2 3" key="1">
    <citation type="submission" date="2015-05" db="EMBL/GenBank/DDBJ databases">
        <authorList>
            <person name="Goodhead I."/>
        </authorList>
    </citation>
    <scope>NUCLEOTIDE SEQUENCE [LARGE SCALE GENOMIC DNA]</scope>
    <source>
        <strain evidence="3">morsitans</strain>
    </source>
</reference>
<organism evidence="2 3">
    <name type="scientific">Sodalis glossinidius (strain morsitans)</name>
    <dbReference type="NCBI Taxonomy" id="343509"/>
    <lineage>
        <taxon>Bacteria</taxon>
        <taxon>Pseudomonadati</taxon>
        <taxon>Pseudomonadota</taxon>
        <taxon>Gammaproteobacteria</taxon>
        <taxon>Enterobacterales</taxon>
        <taxon>Bruguierivoracaceae</taxon>
        <taxon>Sodalis</taxon>
    </lineage>
</organism>
<proteinExistence type="predicted"/>
<evidence type="ECO:0000256" key="1">
    <source>
        <dbReference type="SAM" id="MobiDB-lite"/>
    </source>
</evidence>
<evidence type="ECO:0000313" key="3">
    <source>
        <dbReference type="Proteomes" id="UP000245838"/>
    </source>
</evidence>
<sequence>MRQSRKGPKTGPQPRTGAPRAEVFTFDDPLPMIDRREMLDYLECAIVDRWYAPPVSFNALAKTFRAAVHHSSPIYMKRNVLVSLFQPHRLLSKQNFSRFALDFMVFGNAFLESRVNRLGEVMTLTPSPAKYTRVGVEPGTYWYVA</sequence>
<dbReference type="AlphaFoldDB" id="A0A193QMD5"/>
<dbReference type="Proteomes" id="UP000245838">
    <property type="component" value="Chromosome sggmmb4_Chromosome"/>
</dbReference>
<feature type="region of interest" description="Disordered" evidence="1">
    <location>
        <begin position="1"/>
        <end position="20"/>
    </location>
</feature>
<dbReference type="EMBL" id="LN854557">
    <property type="protein sequence ID" value="CRL46090.1"/>
    <property type="molecule type" value="Genomic_DNA"/>
</dbReference>
<accession>A0A193QMD5</accession>
<evidence type="ECO:0000313" key="2">
    <source>
        <dbReference type="EMBL" id="CRL46090.1"/>
    </source>
</evidence>
<name>A0A193QMD5_SODGM</name>